<sequence length="52" mass="6192">MKDNEKYNFLRLDITLNRGGYDYEDIQELFEEPFSTLYPTRIGFEWQPAAVG</sequence>
<dbReference type="Proteomes" id="UP000006053">
    <property type="component" value="Chromosome"/>
</dbReference>
<reference evidence="1 2" key="2">
    <citation type="journal article" date="2015" name="J. Bacteriol.">
        <title>Genomic, proteomic, and biochemical analysis of the organohalide respiratory pathway in Desulfitobacterium dehalogenans.</title>
        <authorList>
            <person name="Kruse T."/>
            <person name="van de Pas B.A."/>
            <person name="Atteia A."/>
            <person name="Krab K."/>
            <person name="Hagen W.R."/>
            <person name="Goodwin L."/>
            <person name="Chain P."/>
            <person name="Boeren S."/>
            <person name="Maphosa F."/>
            <person name="Schraa G."/>
            <person name="de Vos W.M."/>
            <person name="van der Oost J."/>
            <person name="Smidt H."/>
            <person name="Stams A.J."/>
        </authorList>
    </citation>
    <scope>NUCLEOTIDE SEQUENCE [LARGE SCALE GENOMIC DNA]</scope>
    <source>
        <strain evidence="2">ATCC 51507 / DSM 9161 / JW/IU-DC1</strain>
    </source>
</reference>
<reference evidence="2" key="1">
    <citation type="submission" date="2012-06" db="EMBL/GenBank/DDBJ databases">
        <title>Complete sequence of Desulfitobacterium dehalogenans ATCC 51507.</title>
        <authorList>
            <person name="Lucas S."/>
            <person name="Han J."/>
            <person name="Lapidus A."/>
            <person name="Cheng J.-F."/>
            <person name="Goodwin L."/>
            <person name="Pitluck S."/>
            <person name="Peters L."/>
            <person name="Ovchinnikova G."/>
            <person name="Teshima H."/>
            <person name="Detter J.C."/>
            <person name="Han C."/>
            <person name="Tapia R."/>
            <person name="Land M."/>
            <person name="Hauser L."/>
            <person name="Kyrpides N."/>
            <person name="Ivanova N."/>
            <person name="Pagani I."/>
            <person name="Kruse T."/>
            <person name="de Vos W.M."/>
            <person name="Smidt H."/>
            <person name="Woyke T."/>
        </authorList>
    </citation>
    <scope>NUCLEOTIDE SEQUENCE [LARGE SCALE GENOMIC DNA]</scope>
    <source>
        <strain evidence="2">ATCC 51507 / DSM 9161 / JW/IU-DC1</strain>
    </source>
</reference>
<proteinExistence type="predicted"/>
<accession>I4A5R0</accession>
<dbReference type="EMBL" id="CP003348">
    <property type="protein sequence ID" value="AFL99294.1"/>
    <property type="molecule type" value="Genomic_DNA"/>
</dbReference>
<name>I4A5R0_DESDJ</name>
<protein>
    <submittedName>
        <fullName evidence="1">Uncharacterized protein</fullName>
    </submittedName>
</protein>
<dbReference type="RefSeq" id="WP_014792787.1">
    <property type="nucleotide sequence ID" value="NC_018017.1"/>
</dbReference>
<gene>
    <name evidence="1" type="ordered locus">Desde_0852</name>
</gene>
<organism evidence="1 2">
    <name type="scientific">Desulfitobacterium dehalogenans (strain ATCC 51507 / DSM 9161 / JW/IU-DC1)</name>
    <dbReference type="NCBI Taxonomy" id="756499"/>
    <lineage>
        <taxon>Bacteria</taxon>
        <taxon>Bacillati</taxon>
        <taxon>Bacillota</taxon>
        <taxon>Clostridia</taxon>
        <taxon>Eubacteriales</taxon>
        <taxon>Desulfitobacteriaceae</taxon>
        <taxon>Desulfitobacterium</taxon>
    </lineage>
</organism>
<evidence type="ECO:0000313" key="2">
    <source>
        <dbReference type="Proteomes" id="UP000006053"/>
    </source>
</evidence>
<dbReference type="HOGENOM" id="CLU_3079125_0_0_9"/>
<evidence type="ECO:0000313" key="1">
    <source>
        <dbReference type="EMBL" id="AFL99294.1"/>
    </source>
</evidence>
<dbReference type="AlphaFoldDB" id="I4A5R0"/>
<keyword evidence="2" id="KW-1185">Reference proteome</keyword>
<dbReference type="KEGG" id="ddh:Desde_0852"/>